<dbReference type="Proteomes" id="UP001472677">
    <property type="component" value="Unassembled WGS sequence"/>
</dbReference>
<dbReference type="InterPro" id="IPR032675">
    <property type="entry name" value="LRR_dom_sf"/>
</dbReference>
<reference evidence="5 6" key="1">
    <citation type="journal article" date="2024" name="G3 (Bethesda)">
        <title>Genome assembly of Hibiscus sabdariffa L. provides insights into metabolisms of medicinal natural products.</title>
        <authorList>
            <person name="Kim T."/>
        </authorList>
    </citation>
    <scope>NUCLEOTIDE SEQUENCE [LARGE SCALE GENOMIC DNA]</scope>
    <source>
        <strain evidence="5">TK-2024</strain>
        <tissue evidence="5">Old leaves</tissue>
    </source>
</reference>
<evidence type="ECO:0000313" key="6">
    <source>
        <dbReference type="Proteomes" id="UP001472677"/>
    </source>
</evidence>
<evidence type="ECO:0000256" key="2">
    <source>
        <dbReference type="ARBA" id="ARBA00022737"/>
    </source>
</evidence>
<gene>
    <name evidence="5" type="ORF">V6N12_061459</name>
</gene>
<dbReference type="Gene3D" id="3.80.10.10">
    <property type="entry name" value="Ribonuclease Inhibitor"/>
    <property type="match status" value="2"/>
</dbReference>
<dbReference type="PANTHER" id="PTHR11017:SF479">
    <property type="entry name" value="DISEASE RESISTANCE PROTEIN (TIR-NBS-LRR CLASS) FAMILY"/>
    <property type="match status" value="1"/>
</dbReference>
<protein>
    <recommendedName>
        <fullName evidence="4">Disease resistance protein RPS4B/Roq1-like leucine-rich repeats domain-containing protein</fullName>
    </recommendedName>
</protein>
<dbReference type="PANTHER" id="PTHR11017">
    <property type="entry name" value="LEUCINE-RICH REPEAT-CONTAINING PROTEIN"/>
    <property type="match status" value="1"/>
</dbReference>
<organism evidence="5 6">
    <name type="scientific">Hibiscus sabdariffa</name>
    <name type="common">roselle</name>
    <dbReference type="NCBI Taxonomy" id="183260"/>
    <lineage>
        <taxon>Eukaryota</taxon>
        <taxon>Viridiplantae</taxon>
        <taxon>Streptophyta</taxon>
        <taxon>Embryophyta</taxon>
        <taxon>Tracheophyta</taxon>
        <taxon>Spermatophyta</taxon>
        <taxon>Magnoliopsida</taxon>
        <taxon>eudicotyledons</taxon>
        <taxon>Gunneridae</taxon>
        <taxon>Pentapetalae</taxon>
        <taxon>rosids</taxon>
        <taxon>malvids</taxon>
        <taxon>Malvales</taxon>
        <taxon>Malvaceae</taxon>
        <taxon>Malvoideae</taxon>
        <taxon>Hibiscus</taxon>
    </lineage>
</organism>
<evidence type="ECO:0000256" key="3">
    <source>
        <dbReference type="ARBA" id="ARBA00022821"/>
    </source>
</evidence>
<keyword evidence="2" id="KW-0677">Repeat</keyword>
<name>A0ABR2DX45_9ROSI</name>
<sequence length="420" mass="47296">MAGKRLFLKQAISKGGILWGTVQTDLNQNTLTTSLEISSTRERSRLWTPKDVCFLLKNDIGTQSIKGISLDMSQIDRLLIHPDAFTKMHNLRFIKFYHPLYFPGEQKISLFLQHGLNSLHGELRYFHWEGSPLKSLPSNFSPENLVELILPESDIEELWDGDRNLSNLKVMDLRRCKNLTKLPSLMGCENLEVLLVKGCKSLVELPCMTHLKFLQSELDFSGCDNIKKFPEVPKHIKRLVLSCTAIEEVPLSIECLEKLTFLDLRGTRISNLPSSIRKLNALEVIDLSGCSNIVSFPYVPDNTKNLYLADTAIEEVPSWIAARLPVLVQLSLRNCKMLKSLSPLIIMAPSFVALDLNGCSSLTMTSYTSYLLGKQLKNLDTSGRKETSPGAIQLQVPIRFRHTVDGTEMKCSMQTASILK</sequence>
<dbReference type="SUPFAM" id="SSF52058">
    <property type="entry name" value="L domain-like"/>
    <property type="match status" value="1"/>
</dbReference>
<dbReference type="InterPro" id="IPR011713">
    <property type="entry name" value="Leu-rich_rpt_3"/>
</dbReference>
<keyword evidence="6" id="KW-1185">Reference proteome</keyword>
<evidence type="ECO:0000259" key="4">
    <source>
        <dbReference type="Pfam" id="PF23286"/>
    </source>
</evidence>
<dbReference type="EMBL" id="JBBPBM010000021">
    <property type="protein sequence ID" value="KAK8548547.1"/>
    <property type="molecule type" value="Genomic_DNA"/>
</dbReference>
<dbReference type="InterPro" id="IPR044974">
    <property type="entry name" value="Disease_R_plants"/>
</dbReference>
<dbReference type="InterPro" id="IPR058546">
    <property type="entry name" value="RPS4B/Roq1-like_LRR"/>
</dbReference>
<proteinExistence type="predicted"/>
<feature type="domain" description="Disease resistance protein RPS4B/Roq1-like leucine-rich repeats" evidence="4">
    <location>
        <begin position="279"/>
        <end position="364"/>
    </location>
</feature>
<keyword evidence="3" id="KW-0611">Plant defense</keyword>
<evidence type="ECO:0000313" key="5">
    <source>
        <dbReference type="EMBL" id="KAK8548547.1"/>
    </source>
</evidence>
<keyword evidence="1" id="KW-0433">Leucine-rich repeat</keyword>
<comment type="caution">
    <text evidence="5">The sequence shown here is derived from an EMBL/GenBank/DDBJ whole genome shotgun (WGS) entry which is preliminary data.</text>
</comment>
<accession>A0ABR2DX45</accession>
<dbReference type="Pfam" id="PF07725">
    <property type="entry name" value="LRR_3"/>
    <property type="match status" value="1"/>
</dbReference>
<evidence type="ECO:0000256" key="1">
    <source>
        <dbReference type="ARBA" id="ARBA00022614"/>
    </source>
</evidence>
<dbReference type="Pfam" id="PF23286">
    <property type="entry name" value="LRR_13"/>
    <property type="match status" value="1"/>
</dbReference>